<proteinExistence type="predicted"/>
<organism evidence="1 2">
    <name type="scientific">Bacillus mycoides</name>
    <dbReference type="NCBI Taxonomy" id="1405"/>
    <lineage>
        <taxon>Bacteria</taxon>
        <taxon>Bacillati</taxon>
        <taxon>Bacillota</taxon>
        <taxon>Bacilli</taxon>
        <taxon>Bacillales</taxon>
        <taxon>Bacillaceae</taxon>
        <taxon>Bacillus</taxon>
        <taxon>Bacillus cereus group</taxon>
    </lineage>
</organism>
<dbReference type="EMBL" id="CABWMC010000023">
    <property type="protein sequence ID" value="VXC32805.1"/>
    <property type="molecule type" value="Genomic_DNA"/>
</dbReference>
<sequence>MFMEIYKSGCVSVEREGVSFFEKSGENYNSYITDSIYFSFCRPTAFYT</sequence>
<name>A0A653XRM9_BACMY</name>
<evidence type="ECO:0000313" key="2">
    <source>
        <dbReference type="Proteomes" id="UP000437562"/>
    </source>
</evidence>
<protein>
    <submittedName>
        <fullName evidence="1">Uncharacterized protein</fullName>
    </submittedName>
</protein>
<dbReference type="Proteomes" id="UP000437562">
    <property type="component" value="Unassembled WGS sequence"/>
</dbReference>
<reference evidence="1 2" key="1">
    <citation type="submission" date="2019-10" db="EMBL/GenBank/DDBJ databases">
        <authorList>
            <person name="Karimi E."/>
        </authorList>
    </citation>
    <scope>NUCLEOTIDE SEQUENCE [LARGE SCALE GENOMIC DNA]</scope>
    <source>
        <strain evidence="1">Bacillus sp. 71</strain>
    </source>
</reference>
<accession>A0A653XRM9</accession>
<evidence type="ECO:0000313" key="1">
    <source>
        <dbReference type="EMBL" id="VXC32805.1"/>
    </source>
</evidence>
<gene>
    <name evidence="1" type="ORF">BACI71_30590</name>
</gene>
<dbReference type="AlphaFoldDB" id="A0A653XRM9"/>